<name>A0A3L6TE17_PANMI</name>
<protein>
    <submittedName>
        <fullName evidence="2">Uncharacterized protein</fullName>
    </submittedName>
</protein>
<evidence type="ECO:0000313" key="3">
    <source>
        <dbReference type="Proteomes" id="UP000275267"/>
    </source>
</evidence>
<dbReference type="AlphaFoldDB" id="A0A3L6TE17"/>
<organism evidence="2 3">
    <name type="scientific">Panicum miliaceum</name>
    <name type="common">Proso millet</name>
    <name type="synonym">Broomcorn millet</name>
    <dbReference type="NCBI Taxonomy" id="4540"/>
    <lineage>
        <taxon>Eukaryota</taxon>
        <taxon>Viridiplantae</taxon>
        <taxon>Streptophyta</taxon>
        <taxon>Embryophyta</taxon>
        <taxon>Tracheophyta</taxon>
        <taxon>Spermatophyta</taxon>
        <taxon>Magnoliopsida</taxon>
        <taxon>Liliopsida</taxon>
        <taxon>Poales</taxon>
        <taxon>Poaceae</taxon>
        <taxon>PACMAD clade</taxon>
        <taxon>Panicoideae</taxon>
        <taxon>Panicodae</taxon>
        <taxon>Paniceae</taxon>
        <taxon>Panicinae</taxon>
        <taxon>Panicum</taxon>
        <taxon>Panicum sect. Panicum</taxon>
    </lineage>
</organism>
<feature type="signal peptide" evidence="1">
    <location>
        <begin position="1"/>
        <end position="29"/>
    </location>
</feature>
<proteinExistence type="predicted"/>
<keyword evidence="3" id="KW-1185">Reference proteome</keyword>
<feature type="chain" id="PRO_5018119346" evidence="1">
    <location>
        <begin position="30"/>
        <end position="63"/>
    </location>
</feature>
<accession>A0A3L6TE17</accession>
<dbReference type="Proteomes" id="UP000275267">
    <property type="component" value="Unassembled WGS sequence"/>
</dbReference>
<evidence type="ECO:0000256" key="1">
    <source>
        <dbReference type="SAM" id="SignalP"/>
    </source>
</evidence>
<dbReference type="EMBL" id="PQIB02000002">
    <property type="protein sequence ID" value="RLN36519.1"/>
    <property type="molecule type" value="Genomic_DNA"/>
</dbReference>
<evidence type="ECO:0000313" key="2">
    <source>
        <dbReference type="EMBL" id="RLN36519.1"/>
    </source>
</evidence>
<gene>
    <name evidence="2" type="ORF">C2845_PM03G31780</name>
</gene>
<keyword evidence="1" id="KW-0732">Signal</keyword>
<sequence>MADGTTASRTTMVCASLVWTRLTLPAARAAASRIYWCCNDFVDKQIVFLDEHTLEFSAMVALR</sequence>
<comment type="caution">
    <text evidence="2">The sequence shown here is derived from an EMBL/GenBank/DDBJ whole genome shotgun (WGS) entry which is preliminary data.</text>
</comment>
<reference evidence="3" key="1">
    <citation type="journal article" date="2019" name="Nat. Commun.">
        <title>The genome of broomcorn millet.</title>
        <authorList>
            <person name="Zou C."/>
            <person name="Miki D."/>
            <person name="Li D."/>
            <person name="Tang Q."/>
            <person name="Xiao L."/>
            <person name="Rajput S."/>
            <person name="Deng P."/>
            <person name="Jia W."/>
            <person name="Huang R."/>
            <person name="Zhang M."/>
            <person name="Sun Y."/>
            <person name="Hu J."/>
            <person name="Fu X."/>
            <person name="Schnable P.S."/>
            <person name="Li F."/>
            <person name="Zhang H."/>
            <person name="Feng B."/>
            <person name="Zhu X."/>
            <person name="Liu R."/>
            <person name="Schnable J.C."/>
            <person name="Zhu J.-K."/>
            <person name="Zhang H."/>
        </authorList>
    </citation>
    <scope>NUCLEOTIDE SEQUENCE [LARGE SCALE GENOMIC DNA]</scope>
</reference>